<dbReference type="AlphaFoldDB" id="B5M0V3"/>
<feature type="domain" description="Small EDRK-rich factor-like N-terminal" evidence="3">
    <location>
        <begin position="1"/>
        <end position="39"/>
    </location>
</feature>
<evidence type="ECO:0000256" key="1">
    <source>
        <dbReference type="ARBA" id="ARBA00007309"/>
    </source>
</evidence>
<feature type="compositionally biased region" description="Basic and acidic residues" evidence="2">
    <location>
        <begin position="1"/>
        <end position="11"/>
    </location>
</feature>
<dbReference type="GO" id="GO:0005829">
    <property type="term" value="C:cytosol"/>
    <property type="evidence" value="ECO:0007669"/>
    <property type="project" value="TreeGrafter"/>
</dbReference>
<proteinExistence type="evidence at transcript level"/>
<feature type="region of interest" description="Disordered" evidence="2">
    <location>
        <begin position="1"/>
        <end position="63"/>
    </location>
</feature>
<sequence length="63" mass="7279">MTRGNQRELARAKNMKKNQAVTSKQKQSEDGLTFEQRKERDAQLMREKQKKKLEAAEAANSKS</sequence>
<evidence type="ECO:0000259" key="3">
    <source>
        <dbReference type="Pfam" id="PF04419"/>
    </source>
</evidence>
<feature type="compositionally biased region" description="Basic and acidic residues" evidence="2">
    <location>
        <begin position="35"/>
        <end position="55"/>
    </location>
</feature>
<reference evidence="4" key="1">
    <citation type="journal article" date="2009" name="J. Proteome Res.">
        <title>Insight into the sialome of the Black Fly, Simulium vittatum.</title>
        <authorList>
            <person name="Andersen J.F."/>
            <person name="Pham V.M."/>
            <person name="Meng Z."/>
            <person name="Champagne D.E."/>
            <person name="Ribeiro J.M."/>
        </authorList>
    </citation>
    <scope>NUCLEOTIDE SEQUENCE</scope>
    <source>
        <tissue evidence="4">Salivary glands</tissue>
    </source>
</reference>
<name>B5M0V3_SIMVI</name>
<dbReference type="InterPro" id="IPR040211">
    <property type="entry name" value="SERF1/2-like"/>
</dbReference>
<evidence type="ECO:0000256" key="2">
    <source>
        <dbReference type="SAM" id="MobiDB-lite"/>
    </source>
</evidence>
<dbReference type="PANTHER" id="PTHR13596:SF0">
    <property type="entry name" value="SI:CH211-39K3.2-RELATED"/>
    <property type="match status" value="1"/>
</dbReference>
<protein>
    <submittedName>
        <fullName evidence="4">SERF-like protein</fullName>
    </submittedName>
</protein>
<accession>B5M0V3</accession>
<comment type="similarity">
    <text evidence="1">Belongs to the SERF family.</text>
</comment>
<dbReference type="PANTHER" id="PTHR13596">
    <property type="entry name" value="SMALL EDRK-RICH FACTOR 1"/>
    <property type="match status" value="1"/>
</dbReference>
<dbReference type="InterPro" id="IPR007513">
    <property type="entry name" value="SERF-like_N"/>
</dbReference>
<evidence type="ECO:0000313" key="4">
    <source>
        <dbReference type="EMBL" id="ACH56917.1"/>
    </source>
</evidence>
<dbReference type="Pfam" id="PF04419">
    <property type="entry name" value="SERF-like_N"/>
    <property type="match status" value="1"/>
</dbReference>
<organism evidence="4">
    <name type="scientific">Simulium vittatum</name>
    <name type="common">Striped black fly</name>
    <dbReference type="NCBI Taxonomy" id="7192"/>
    <lineage>
        <taxon>Eukaryota</taxon>
        <taxon>Metazoa</taxon>
        <taxon>Ecdysozoa</taxon>
        <taxon>Arthropoda</taxon>
        <taxon>Hexapoda</taxon>
        <taxon>Insecta</taxon>
        <taxon>Pterygota</taxon>
        <taxon>Neoptera</taxon>
        <taxon>Endopterygota</taxon>
        <taxon>Diptera</taxon>
        <taxon>Nematocera</taxon>
        <taxon>Chironomoidea</taxon>
        <taxon>Simuliidae</taxon>
        <taxon>Simulium</taxon>
    </lineage>
</organism>
<dbReference type="EMBL" id="EU930289">
    <property type="protein sequence ID" value="ACH56917.1"/>
    <property type="molecule type" value="mRNA"/>
</dbReference>